<evidence type="ECO:0000256" key="2">
    <source>
        <dbReference type="ARBA" id="ARBA00007257"/>
    </source>
</evidence>
<feature type="domain" description="SD-repeat containing protein B" evidence="7">
    <location>
        <begin position="952"/>
        <end position="1061"/>
    </location>
</feature>
<feature type="domain" description="SpaA-like prealbumin fold" evidence="8">
    <location>
        <begin position="1072"/>
        <end position="1158"/>
    </location>
</feature>
<dbReference type="RefSeq" id="WP_069636123.1">
    <property type="nucleotide sequence ID" value="NZ_JXKZ01000013.1"/>
</dbReference>
<keyword evidence="4" id="KW-0732">Signal</keyword>
<dbReference type="InterPro" id="IPR041033">
    <property type="entry name" value="SpaA_PFL_dom_1"/>
</dbReference>
<dbReference type="SUPFAM" id="SSF49478">
    <property type="entry name" value="Cna protein B-type domain"/>
    <property type="match status" value="2"/>
</dbReference>
<accession>A0A1E5GPY5</accession>
<protein>
    <submittedName>
        <fullName evidence="9">Uncharacterized protein</fullName>
    </submittedName>
</protein>
<feature type="region of interest" description="Disordered" evidence="5">
    <location>
        <begin position="1256"/>
        <end position="1278"/>
    </location>
</feature>
<dbReference type="Pfam" id="PF17210">
    <property type="entry name" value="SdrD_B"/>
    <property type="match status" value="1"/>
</dbReference>
<dbReference type="GO" id="GO:0005576">
    <property type="term" value="C:extracellular region"/>
    <property type="evidence" value="ECO:0007669"/>
    <property type="project" value="UniProtKB-SubCell"/>
</dbReference>
<comment type="subcellular location">
    <subcellularLocation>
        <location evidence="1">Secreted</location>
    </subcellularLocation>
</comment>
<dbReference type="Pfam" id="PF17802">
    <property type="entry name" value="SpaA"/>
    <property type="match status" value="2"/>
</dbReference>
<dbReference type="Proteomes" id="UP000094764">
    <property type="component" value="Unassembled WGS sequence"/>
</dbReference>
<evidence type="ECO:0000313" key="10">
    <source>
        <dbReference type="Proteomes" id="UP000094764"/>
    </source>
</evidence>
<feature type="region of interest" description="Disordered" evidence="5">
    <location>
        <begin position="36"/>
        <end position="59"/>
    </location>
</feature>
<comment type="similarity">
    <text evidence="2">Belongs to the serine-aspartate repeat-containing protein (SDr) family.</text>
</comment>
<sequence>MQKKMVKFLVLLLVLVQVIDVVGMFRHLSSVYAEEATEQSVTSSESESSQTSASSEIEETMDTTYLSVSQAQDAQIEKAIEIDAEKVTEDRSSISDESAYQQKQYEIKTDLFPQEKNEDHSPKLDYLTGEEITLYSKMVVSGGDFKSEDLRFRITLPKEYFAHYGVVSGGSSVLKSELSEDAENTYLDIYLKEVKTGTELSVPFKIKFHSDKLFHGTKGSVTQQLYYEEDKELASNSIELEATTINRAIHIRQSTTTIEVSGKYVTTDGLVSSDYVDEVKFFLQGKVSGNVGRAISDSIVEFQLTENTIFEPGDNGPEWVYNAENHSISRRIPKNEILKDYSFKVRYKNVKVNTPGYPVTFKATTRLLDSDGEIEYRVSEERAEAKRKFNKKAAGASIEKSMDWQNPKGIYYIEENKDALFLGEVYVHCTDDFDKSTVEKIVDTSEKIDGSNPFILKSAQVVAYGDVKIGGKAKLVGVYNKNGQEQKVILSEDVTKEVNLNDNENSYDSFYVEFDTPVELTQAGNGVGLKFTAKRSTEYWKYLETSLTTMFSYIHNSGTVHFGDGSKKSTYYMSLPTRKAIHSIALAQDQTKNKVFVDEIFDLTYRNFILKLDNKKLVNPKLHVIVPESVEVESITDYKWLAGGYSYSIEKNFSGTQKTAIIITPKEEWTMDDIDNLFSYKGLNISLKFNDSVRFGEQIIDSYFTYDNNGSTGIDMVMYNNTFIKSEEDPYKLISSNAENKELLKFSTSITVVPPLSLYVDTAAAVNGGEEFVTGKAEHVDQGTIIKQQLSVGNYSDEDISQLVGINVLPHKGDLTTIVGADGTHHPRGSDLGYVLDGPVEVPEGYTVYYSYEEPSGDMKVNMNKSWLSPEISTIDYSKVTMIKIVLNDNAILKQNETATFTFPAKIPIDATIKNDQKMANSFTVSTDKENKYWIESRVSEIPVTAYGIRGLVYQDTNKNSLKDIDEKGLEGYEVELVTNDVTYTVNTVTTDENGAYEFSNVTARGDYNVRIKTKDGDTISEYLQSTEEIIATDVKPDQLKAGVASIQLAPDKTAHRINMGLYSEPIPVTSSVELTKVDSVTKQVLEGAKFRLEAADGRVIQNELITNAEGKLLVENLPLGNYRFIETAAPIGYTLDETPVNVALIEEARANVTKENTPINVEGSVELIKIDSMTKRSLAGAKFRLEKSDGTVVYNDLTTNTEGKIVVENLPVGNYQFVEIAAPTGYILDQTPVTFTVNNFQKMISLMKENVKETGSDSYLPNDPSVSKGVGSNSNKTTGMFPRTGEQTLHSMIVVGYLVLMFLLITMYAKELSKKRNENHLNY</sequence>
<dbReference type="Gene3D" id="2.60.40.10">
    <property type="entry name" value="Immunoglobulins"/>
    <property type="match status" value="3"/>
</dbReference>
<gene>
    <name evidence="9" type="ORF">BCR23_12430</name>
</gene>
<keyword evidence="6" id="KW-0812">Transmembrane</keyword>
<keyword evidence="3" id="KW-0964">Secreted</keyword>
<keyword evidence="6" id="KW-1133">Transmembrane helix</keyword>
<comment type="caution">
    <text evidence="9">The sequence shown here is derived from an EMBL/GenBank/DDBJ whole genome shotgun (WGS) entry which is preliminary data.</text>
</comment>
<evidence type="ECO:0000259" key="8">
    <source>
        <dbReference type="Pfam" id="PF17802"/>
    </source>
</evidence>
<keyword evidence="10" id="KW-1185">Reference proteome</keyword>
<evidence type="ECO:0000256" key="6">
    <source>
        <dbReference type="SAM" id="Phobius"/>
    </source>
</evidence>
<dbReference type="PANTHER" id="PTHR36108">
    <property type="entry name" value="COLOSSIN-B-RELATED"/>
    <property type="match status" value="1"/>
</dbReference>
<dbReference type="OrthoDB" id="2194620at2"/>
<feature type="compositionally biased region" description="Low complexity" evidence="5">
    <location>
        <begin position="38"/>
        <end position="55"/>
    </location>
</feature>
<dbReference type="PANTHER" id="PTHR36108:SF13">
    <property type="entry name" value="COLOSSIN-B-RELATED"/>
    <property type="match status" value="1"/>
</dbReference>
<dbReference type="STRING" id="903983.BCR23_12430"/>
<evidence type="ECO:0000259" key="7">
    <source>
        <dbReference type="Pfam" id="PF17210"/>
    </source>
</evidence>
<organism evidence="9 10">
    <name type="scientific">Enterococcus quebecensis</name>
    <dbReference type="NCBI Taxonomy" id="903983"/>
    <lineage>
        <taxon>Bacteria</taxon>
        <taxon>Bacillati</taxon>
        <taxon>Bacillota</taxon>
        <taxon>Bacilli</taxon>
        <taxon>Lactobacillales</taxon>
        <taxon>Enterococcaceae</taxon>
        <taxon>Enterococcus</taxon>
    </lineage>
</organism>
<evidence type="ECO:0000256" key="4">
    <source>
        <dbReference type="ARBA" id="ARBA00022729"/>
    </source>
</evidence>
<evidence type="ECO:0000313" key="9">
    <source>
        <dbReference type="EMBL" id="OEG14635.1"/>
    </source>
</evidence>
<feature type="transmembrane region" description="Helical" evidence="6">
    <location>
        <begin position="1290"/>
        <end position="1310"/>
    </location>
</feature>
<keyword evidence="6" id="KW-0472">Membrane</keyword>
<reference evidence="10" key="1">
    <citation type="submission" date="2016-09" db="EMBL/GenBank/DDBJ databases">
        <authorList>
            <person name="Gulvik C.A."/>
        </authorList>
    </citation>
    <scope>NUCLEOTIDE SEQUENCE [LARGE SCALE GENOMIC DNA]</scope>
    <source>
        <strain evidence="10">LMG 26306</strain>
    </source>
</reference>
<name>A0A1E5GPY5_9ENTE</name>
<evidence type="ECO:0000256" key="5">
    <source>
        <dbReference type="SAM" id="MobiDB-lite"/>
    </source>
</evidence>
<dbReference type="InterPro" id="IPR033764">
    <property type="entry name" value="Sdr_B"/>
</dbReference>
<evidence type="ECO:0000256" key="1">
    <source>
        <dbReference type="ARBA" id="ARBA00004613"/>
    </source>
</evidence>
<proteinExistence type="inferred from homology"/>
<feature type="domain" description="SpaA-like prealbumin fold" evidence="8">
    <location>
        <begin position="1164"/>
        <end position="1246"/>
    </location>
</feature>
<evidence type="ECO:0000256" key="3">
    <source>
        <dbReference type="ARBA" id="ARBA00022525"/>
    </source>
</evidence>
<dbReference type="EMBL" id="MIKB01000019">
    <property type="protein sequence ID" value="OEG14635.1"/>
    <property type="molecule type" value="Genomic_DNA"/>
</dbReference>
<dbReference type="InterPro" id="IPR013783">
    <property type="entry name" value="Ig-like_fold"/>
</dbReference>
<dbReference type="SUPFAM" id="SSF117074">
    <property type="entry name" value="Hypothetical protein PA1324"/>
    <property type="match status" value="1"/>
</dbReference>